<dbReference type="InterPro" id="IPR036249">
    <property type="entry name" value="Thioredoxin-like_sf"/>
</dbReference>
<dbReference type="OrthoDB" id="8991911at2"/>
<dbReference type="CDD" id="cd02976">
    <property type="entry name" value="NrdH"/>
    <property type="match status" value="1"/>
</dbReference>
<keyword evidence="3" id="KW-1185">Reference proteome</keyword>
<dbReference type="RefSeq" id="WP_088978928.1">
    <property type="nucleotide sequence ID" value="NZ_LT607753.1"/>
</dbReference>
<dbReference type="Pfam" id="PF00462">
    <property type="entry name" value="Glutaredoxin"/>
    <property type="match status" value="1"/>
</dbReference>
<dbReference type="InterPro" id="IPR002109">
    <property type="entry name" value="Glutaredoxin"/>
</dbReference>
<dbReference type="AlphaFoldDB" id="A0A1C5K1U0"/>
<dbReference type="EMBL" id="LT607753">
    <property type="protein sequence ID" value="SCG76266.1"/>
    <property type="molecule type" value="Genomic_DNA"/>
</dbReference>
<sequence>MPTRDPAHRIEAEPELVVYGTGWCPDVRRSRALLDAAGIAYDYVDLDEDRAATELVRGLQQGARRVPTLLWPDGTFLVEPTDDQLRAHLARAARPVGDLAG</sequence>
<dbReference type="Proteomes" id="UP000198215">
    <property type="component" value="Chromosome I"/>
</dbReference>
<evidence type="ECO:0000313" key="3">
    <source>
        <dbReference type="Proteomes" id="UP000198215"/>
    </source>
</evidence>
<evidence type="ECO:0000313" key="2">
    <source>
        <dbReference type="EMBL" id="SCG76266.1"/>
    </source>
</evidence>
<organism evidence="2 3">
    <name type="scientific">Micromonospora coxensis</name>
    <dbReference type="NCBI Taxonomy" id="356852"/>
    <lineage>
        <taxon>Bacteria</taxon>
        <taxon>Bacillati</taxon>
        <taxon>Actinomycetota</taxon>
        <taxon>Actinomycetes</taxon>
        <taxon>Micromonosporales</taxon>
        <taxon>Micromonosporaceae</taxon>
        <taxon>Micromonospora</taxon>
    </lineage>
</organism>
<gene>
    <name evidence="2" type="ORF">GA0070614_5882</name>
</gene>
<evidence type="ECO:0000259" key="1">
    <source>
        <dbReference type="Pfam" id="PF00462"/>
    </source>
</evidence>
<name>A0A1C5K1U0_9ACTN</name>
<dbReference type="PROSITE" id="PS51354">
    <property type="entry name" value="GLUTAREDOXIN_2"/>
    <property type="match status" value="1"/>
</dbReference>
<reference evidence="3" key="1">
    <citation type="submission" date="2016-06" db="EMBL/GenBank/DDBJ databases">
        <authorList>
            <person name="Varghese N."/>
            <person name="Submissions Spin"/>
        </authorList>
    </citation>
    <scope>NUCLEOTIDE SEQUENCE [LARGE SCALE GENOMIC DNA]</scope>
    <source>
        <strain evidence="3">DSM 45161</strain>
    </source>
</reference>
<accession>A0A1C5K1U0</accession>
<feature type="domain" description="Glutaredoxin" evidence="1">
    <location>
        <begin position="17"/>
        <end position="69"/>
    </location>
</feature>
<proteinExistence type="predicted"/>
<dbReference type="Gene3D" id="3.40.30.10">
    <property type="entry name" value="Glutaredoxin"/>
    <property type="match status" value="1"/>
</dbReference>
<protein>
    <submittedName>
        <fullName evidence="2">Glutaredoxin</fullName>
    </submittedName>
</protein>
<dbReference type="SUPFAM" id="SSF52833">
    <property type="entry name" value="Thioredoxin-like"/>
    <property type="match status" value="1"/>
</dbReference>